<gene>
    <name evidence="1" type="ORF">METZ01_LOCUS497519</name>
</gene>
<sequence length="35" mass="4020">MLRIFSLIWILMIMVGCAEVETETQGTAFVSMRLE</sequence>
<evidence type="ECO:0000313" key="1">
    <source>
        <dbReference type="EMBL" id="SVE44665.1"/>
    </source>
</evidence>
<dbReference type="AlphaFoldDB" id="A0A383DK91"/>
<proteinExistence type="predicted"/>
<protein>
    <submittedName>
        <fullName evidence="1">Uncharacterized protein</fullName>
    </submittedName>
</protein>
<dbReference type="EMBL" id="UINC01217876">
    <property type="protein sequence ID" value="SVE44665.1"/>
    <property type="molecule type" value="Genomic_DNA"/>
</dbReference>
<organism evidence="1">
    <name type="scientific">marine metagenome</name>
    <dbReference type="NCBI Taxonomy" id="408172"/>
    <lineage>
        <taxon>unclassified sequences</taxon>
        <taxon>metagenomes</taxon>
        <taxon>ecological metagenomes</taxon>
    </lineage>
</organism>
<feature type="non-terminal residue" evidence="1">
    <location>
        <position position="35"/>
    </location>
</feature>
<accession>A0A383DK91</accession>
<dbReference type="PROSITE" id="PS51257">
    <property type="entry name" value="PROKAR_LIPOPROTEIN"/>
    <property type="match status" value="1"/>
</dbReference>
<name>A0A383DK91_9ZZZZ</name>
<reference evidence="1" key="1">
    <citation type="submission" date="2018-05" db="EMBL/GenBank/DDBJ databases">
        <authorList>
            <person name="Lanie J.A."/>
            <person name="Ng W.-L."/>
            <person name="Kazmierczak K.M."/>
            <person name="Andrzejewski T.M."/>
            <person name="Davidsen T.M."/>
            <person name="Wayne K.J."/>
            <person name="Tettelin H."/>
            <person name="Glass J.I."/>
            <person name="Rusch D."/>
            <person name="Podicherti R."/>
            <person name="Tsui H.-C.T."/>
            <person name="Winkler M.E."/>
        </authorList>
    </citation>
    <scope>NUCLEOTIDE SEQUENCE</scope>
</reference>